<evidence type="ECO:0000313" key="3">
    <source>
        <dbReference type="EMBL" id="ANY82580.1"/>
    </source>
</evidence>
<evidence type="ECO:0000259" key="2">
    <source>
        <dbReference type="Pfam" id="PF07811"/>
    </source>
</evidence>
<name>A0A1B2ERI5_9HYPH</name>
<dbReference type="OrthoDB" id="7349713at2"/>
<dbReference type="InterPro" id="IPR012495">
    <property type="entry name" value="TadE-like_dom"/>
</dbReference>
<feature type="transmembrane region" description="Helical" evidence="1">
    <location>
        <begin position="21"/>
        <end position="45"/>
    </location>
</feature>
<gene>
    <name evidence="3" type="ORF">BB934_30360</name>
</gene>
<reference evidence="3" key="1">
    <citation type="submission" date="2016-07" db="EMBL/GenBank/DDBJ databases">
        <title>Microvirga ossetica sp. nov. a new species of rhizobia isolated from root nodules of the legume species Vicia alpestris Steven originated from North Ossetia region in the Caucasus.</title>
        <authorList>
            <person name="Safronova V.I."/>
            <person name="Kuznetsova I.G."/>
            <person name="Sazanova A.L."/>
            <person name="Belimov A."/>
            <person name="Andronov E."/>
            <person name="Osledkin Y.S."/>
            <person name="Onishchuk O.P."/>
            <person name="Kurchak O.N."/>
            <person name="Shaposhnikov A.I."/>
            <person name="Willems A."/>
            <person name="Tikhonovich I.A."/>
        </authorList>
    </citation>
    <scope>NUCLEOTIDE SEQUENCE [LARGE SCALE GENOMIC DNA]</scope>
    <source>
        <strain evidence="3">V5/3M</strain>
        <plasmid evidence="3">unnamed1</plasmid>
    </source>
</reference>
<keyword evidence="1" id="KW-0812">Transmembrane</keyword>
<dbReference type="EMBL" id="CP016617">
    <property type="protein sequence ID" value="ANY82580.1"/>
    <property type="molecule type" value="Genomic_DNA"/>
</dbReference>
<evidence type="ECO:0000256" key="1">
    <source>
        <dbReference type="SAM" id="Phobius"/>
    </source>
</evidence>
<feature type="domain" description="TadE-like" evidence="2">
    <location>
        <begin position="15"/>
        <end position="54"/>
    </location>
</feature>
<sequence length="119" mass="12772">MCKCRTRALSSDERGATAIEFALIAPVFLAMVLGIFHLSLLGFTVANLHYAVEKKARCDAISAVCPDASTYYYAPDPEPVFTINKGTACGTSVNATVTYELNVLIYQKSIPLSAAACFP</sequence>
<dbReference type="KEGG" id="moc:BB934_30360"/>
<protein>
    <recommendedName>
        <fullName evidence="2">TadE-like domain-containing protein</fullName>
    </recommendedName>
</protein>
<keyword evidence="1" id="KW-0472">Membrane</keyword>
<proteinExistence type="predicted"/>
<geneLocation type="plasmid" evidence="3">
    <name>unnamed1</name>
</geneLocation>
<keyword evidence="3" id="KW-0614">Plasmid</keyword>
<keyword evidence="1" id="KW-1133">Transmembrane helix</keyword>
<accession>A0A1B2ERI5</accession>
<organism evidence="3">
    <name type="scientific">Microvirga ossetica</name>
    <dbReference type="NCBI Taxonomy" id="1882682"/>
    <lineage>
        <taxon>Bacteria</taxon>
        <taxon>Pseudomonadati</taxon>
        <taxon>Pseudomonadota</taxon>
        <taxon>Alphaproteobacteria</taxon>
        <taxon>Hyphomicrobiales</taxon>
        <taxon>Methylobacteriaceae</taxon>
        <taxon>Microvirga</taxon>
    </lineage>
</organism>
<dbReference type="AlphaFoldDB" id="A0A1B2ERI5"/>
<dbReference type="Pfam" id="PF07811">
    <property type="entry name" value="TadE"/>
    <property type="match status" value="1"/>
</dbReference>